<feature type="transmembrane region" description="Helical" evidence="1">
    <location>
        <begin position="88"/>
        <end position="111"/>
    </location>
</feature>
<feature type="transmembrane region" description="Helical" evidence="1">
    <location>
        <begin position="56"/>
        <end position="76"/>
    </location>
</feature>
<gene>
    <name evidence="3" type="ORF">E2C06_18195</name>
</gene>
<dbReference type="OrthoDB" id="7289152at2"/>
<reference evidence="3 4" key="1">
    <citation type="journal article" date="2016" name="J. Microbiol.">
        <title>Dankookia rubra gen. nov., sp. nov., an alphaproteobacterium isolated from sediment of a shallow stream.</title>
        <authorList>
            <person name="Kim W.H."/>
            <person name="Kim D.H."/>
            <person name="Kang K."/>
            <person name="Ahn T.Y."/>
        </authorList>
    </citation>
    <scope>NUCLEOTIDE SEQUENCE [LARGE SCALE GENOMIC DNA]</scope>
    <source>
        <strain evidence="3 4">JCM30602</strain>
    </source>
</reference>
<keyword evidence="1" id="KW-0812">Transmembrane</keyword>
<keyword evidence="1" id="KW-1133">Transmembrane helix</keyword>
<name>A0A4R5QDA8_9PROT</name>
<protein>
    <recommendedName>
        <fullName evidence="5">TrbC/VirB2 family protein</fullName>
    </recommendedName>
</protein>
<organism evidence="3 4">
    <name type="scientific">Dankookia rubra</name>
    <dbReference type="NCBI Taxonomy" id="1442381"/>
    <lineage>
        <taxon>Bacteria</taxon>
        <taxon>Pseudomonadati</taxon>
        <taxon>Pseudomonadota</taxon>
        <taxon>Alphaproteobacteria</taxon>
        <taxon>Acetobacterales</taxon>
        <taxon>Roseomonadaceae</taxon>
        <taxon>Dankookia</taxon>
    </lineage>
</organism>
<dbReference type="EMBL" id="SMSJ01000025">
    <property type="protein sequence ID" value="TDH61170.1"/>
    <property type="molecule type" value="Genomic_DNA"/>
</dbReference>
<keyword evidence="1" id="KW-0472">Membrane</keyword>
<dbReference type="AlphaFoldDB" id="A0A4R5QDA8"/>
<feature type="chain" id="PRO_5020830238" description="TrbC/VirB2 family protein" evidence="2">
    <location>
        <begin position="22"/>
        <end position="132"/>
    </location>
</feature>
<evidence type="ECO:0000256" key="1">
    <source>
        <dbReference type="SAM" id="Phobius"/>
    </source>
</evidence>
<dbReference type="RefSeq" id="WP_133290037.1">
    <property type="nucleotide sequence ID" value="NZ_SMSJ01000025.1"/>
</dbReference>
<sequence length="132" mass="13092">MPSLRNTLTARAALAASVATAALLAGIPDALAQGADLFARGEQIGTGLGRAGSAIMGPLFLIVGAMVFLLSAWYLFGGANRNNQGRGLYGMAVVGFVAGSIIAGIGGFATLGAQTFTGGAPTASAQPFTFGR</sequence>
<evidence type="ECO:0000313" key="3">
    <source>
        <dbReference type="EMBL" id="TDH61170.1"/>
    </source>
</evidence>
<evidence type="ECO:0000313" key="4">
    <source>
        <dbReference type="Proteomes" id="UP000295096"/>
    </source>
</evidence>
<dbReference type="Proteomes" id="UP000295096">
    <property type="component" value="Unassembled WGS sequence"/>
</dbReference>
<keyword evidence="2" id="KW-0732">Signal</keyword>
<evidence type="ECO:0000256" key="2">
    <source>
        <dbReference type="SAM" id="SignalP"/>
    </source>
</evidence>
<feature type="signal peptide" evidence="2">
    <location>
        <begin position="1"/>
        <end position="21"/>
    </location>
</feature>
<keyword evidence="4" id="KW-1185">Reference proteome</keyword>
<proteinExistence type="predicted"/>
<evidence type="ECO:0008006" key="5">
    <source>
        <dbReference type="Google" id="ProtNLM"/>
    </source>
</evidence>
<comment type="caution">
    <text evidence="3">The sequence shown here is derived from an EMBL/GenBank/DDBJ whole genome shotgun (WGS) entry which is preliminary data.</text>
</comment>
<accession>A0A4R5QDA8</accession>